<keyword evidence="1" id="KW-1133">Transmembrane helix</keyword>
<gene>
    <name evidence="2" type="ORF">V5O48_015960</name>
</gene>
<keyword evidence="3" id="KW-1185">Reference proteome</keyword>
<keyword evidence="1" id="KW-0812">Transmembrane</keyword>
<organism evidence="2 3">
    <name type="scientific">Marasmius crinis-equi</name>
    <dbReference type="NCBI Taxonomy" id="585013"/>
    <lineage>
        <taxon>Eukaryota</taxon>
        <taxon>Fungi</taxon>
        <taxon>Dikarya</taxon>
        <taxon>Basidiomycota</taxon>
        <taxon>Agaricomycotina</taxon>
        <taxon>Agaricomycetes</taxon>
        <taxon>Agaricomycetidae</taxon>
        <taxon>Agaricales</taxon>
        <taxon>Marasmiineae</taxon>
        <taxon>Marasmiaceae</taxon>
        <taxon>Marasmius</taxon>
    </lineage>
</organism>
<protein>
    <submittedName>
        <fullName evidence="2">Uncharacterized protein</fullName>
    </submittedName>
</protein>
<proteinExistence type="predicted"/>
<dbReference type="EMBL" id="JBAHYK010002026">
    <property type="protein sequence ID" value="KAL0566052.1"/>
    <property type="molecule type" value="Genomic_DNA"/>
</dbReference>
<comment type="caution">
    <text evidence="2">The sequence shown here is derived from an EMBL/GenBank/DDBJ whole genome shotgun (WGS) entry which is preliminary data.</text>
</comment>
<accession>A0ABR3ET29</accession>
<feature type="transmembrane region" description="Helical" evidence="1">
    <location>
        <begin position="309"/>
        <end position="330"/>
    </location>
</feature>
<name>A0ABR3ET29_9AGAR</name>
<evidence type="ECO:0000313" key="2">
    <source>
        <dbReference type="EMBL" id="KAL0566052.1"/>
    </source>
</evidence>
<evidence type="ECO:0000313" key="3">
    <source>
        <dbReference type="Proteomes" id="UP001465976"/>
    </source>
</evidence>
<dbReference type="Proteomes" id="UP001465976">
    <property type="component" value="Unassembled WGS sequence"/>
</dbReference>
<evidence type="ECO:0000256" key="1">
    <source>
        <dbReference type="SAM" id="Phobius"/>
    </source>
</evidence>
<sequence length="662" mass="71674">MGDSEDTSAFPTINFGNGLVEIAALTTLIGSSTAGDLVLGNGGAAGLVWGSISAFGSSSVIKACASAGSPGWLRQMLGLRTAFSDRAVGMDLSLAPRNKVARRIRGTMEESGPLGVSCLSDDPDGTPMEKSPKVKEHHTYRDIYAFDGTTSLMLSELSSTPPEYPPVIYTHYPYAFYRSHYLRFQILVLCFSLLKSVEMYTLFVQGGIILGLLSGVPFIFAFTSALSLEAHDIISSRRPVEVDGRLDIVAASPLPTTKESGGPRKIVLGASPRQRTGPWWKFFWATTGIIQTITVVLSYLTLGQKRSEVVFVWAGFQLFWLVARILIFNLTENTHPMANRPLKSNKLESLPLSMKLRVASLVLGVGRYQSYVHPRRIDAYMDDSFSTRQIARLLSPENMGELYPLQAQLSLKTLGSSPSLTSLSSSSSLSISSEKILSTPTARSIKVNILAVIGDTALSSAAWMLGNAKYAPMDLYDSCIVVFEVPSALTTLNSIGSAGPTPRIIAVPAARAFSTRSHWLDVVAAGREEGMEPVFVARGAGSQVTADEKTWIYWVPCEGGEWLQLTTSPSRISLAPETLPKSFSSIQSMSSQNTRPGFRLGSASAKVQSILGHQVAEIMDDKELSRFLGAGKLNISIKHASEVRGVVEISRRANEALLAFLR</sequence>
<feature type="transmembrane region" description="Helical" evidence="1">
    <location>
        <begin position="282"/>
        <end position="303"/>
    </location>
</feature>
<keyword evidence="1" id="KW-0472">Membrane</keyword>
<reference evidence="2 3" key="1">
    <citation type="submission" date="2024-02" db="EMBL/GenBank/DDBJ databases">
        <title>A draft genome for the cacao thread blight pathogen Marasmius crinis-equi.</title>
        <authorList>
            <person name="Cohen S.P."/>
            <person name="Baruah I.K."/>
            <person name="Amoako-Attah I."/>
            <person name="Bukari Y."/>
            <person name="Meinhardt L.W."/>
            <person name="Bailey B.A."/>
        </authorList>
    </citation>
    <scope>NUCLEOTIDE SEQUENCE [LARGE SCALE GENOMIC DNA]</scope>
    <source>
        <strain evidence="2 3">GH-76</strain>
    </source>
</reference>
<feature type="transmembrane region" description="Helical" evidence="1">
    <location>
        <begin position="208"/>
        <end position="228"/>
    </location>
</feature>